<dbReference type="Proteomes" id="UP001595630">
    <property type="component" value="Unassembled WGS sequence"/>
</dbReference>
<comment type="function">
    <text evidence="12">Fluoride-specific ion channel. Important for reducing fluoride concentration in the cell, thus reducing its toxicity.</text>
</comment>
<dbReference type="HAMAP" id="MF_00454">
    <property type="entry name" value="FluC"/>
    <property type="match status" value="1"/>
</dbReference>
<feature type="binding site" evidence="12">
    <location>
        <position position="79"/>
    </location>
    <ligand>
        <name>Na(+)</name>
        <dbReference type="ChEBI" id="CHEBI:29101"/>
        <note>structural</note>
    </ligand>
</feature>
<keyword evidence="6 12" id="KW-0915">Sodium</keyword>
<keyword evidence="7 12" id="KW-0406">Ion transport</keyword>
<keyword evidence="2 12" id="KW-1003">Cell membrane</keyword>
<evidence type="ECO:0000256" key="7">
    <source>
        <dbReference type="ARBA" id="ARBA00023065"/>
    </source>
</evidence>
<keyword evidence="12" id="KW-0479">Metal-binding</keyword>
<feature type="binding site" evidence="12">
    <location>
        <position position="76"/>
    </location>
    <ligand>
        <name>Na(+)</name>
        <dbReference type="ChEBI" id="CHEBI:29101"/>
        <note>structural</note>
    </ligand>
</feature>
<keyword evidence="4 12" id="KW-0812">Transmembrane</keyword>
<dbReference type="NCBIfam" id="NF010830">
    <property type="entry name" value="PRK14234.1"/>
    <property type="match status" value="1"/>
</dbReference>
<comment type="similarity">
    <text evidence="10 12">Belongs to the fluoride channel Fluc/FEX (TC 1.A.43) family.</text>
</comment>
<evidence type="ECO:0000256" key="8">
    <source>
        <dbReference type="ARBA" id="ARBA00023136"/>
    </source>
</evidence>
<protein>
    <recommendedName>
        <fullName evidence="12">Fluoride-specific ion channel FluC</fullName>
    </recommendedName>
</protein>
<evidence type="ECO:0000256" key="6">
    <source>
        <dbReference type="ARBA" id="ARBA00023053"/>
    </source>
</evidence>
<evidence type="ECO:0000313" key="14">
    <source>
        <dbReference type="Proteomes" id="UP001595630"/>
    </source>
</evidence>
<feature type="transmembrane region" description="Helical" evidence="12">
    <location>
        <begin position="33"/>
        <end position="57"/>
    </location>
</feature>
<reference evidence="14" key="1">
    <citation type="journal article" date="2019" name="Int. J. Syst. Evol. Microbiol.">
        <title>The Global Catalogue of Microorganisms (GCM) 10K type strain sequencing project: providing services to taxonomists for standard genome sequencing and annotation.</title>
        <authorList>
            <consortium name="The Broad Institute Genomics Platform"/>
            <consortium name="The Broad Institute Genome Sequencing Center for Infectious Disease"/>
            <person name="Wu L."/>
            <person name="Ma J."/>
        </authorList>
    </citation>
    <scope>NUCLEOTIDE SEQUENCE [LARGE SCALE GENOMIC DNA]</scope>
    <source>
        <strain evidence="14">KCTC 42447</strain>
    </source>
</reference>
<sequence length="124" mass="13154">MLRTLLAVALGGLVGTFLRFGLGLWVGAQWPRYAFVATLLVNLSGCLAIGYVHGYFLTRPELPAELRTGLVIGLLGALTTFSSFSLDSLRLLENGQIGTAAGYLGISLFGGLMATWFGLGLARM</sequence>
<keyword evidence="12" id="KW-0813">Transport</keyword>
<comment type="subcellular location">
    <subcellularLocation>
        <location evidence="1 12">Cell membrane</location>
        <topology evidence="1 12">Multi-pass membrane protein</topology>
    </subcellularLocation>
</comment>
<keyword evidence="8 12" id="KW-0472">Membrane</keyword>
<evidence type="ECO:0000256" key="5">
    <source>
        <dbReference type="ARBA" id="ARBA00022989"/>
    </source>
</evidence>
<organism evidence="13 14">
    <name type="scientific">Stutzerimonas tarimensis</name>
    <dbReference type="NCBI Taxonomy" id="1507735"/>
    <lineage>
        <taxon>Bacteria</taxon>
        <taxon>Pseudomonadati</taxon>
        <taxon>Pseudomonadota</taxon>
        <taxon>Gammaproteobacteria</taxon>
        <taxon>Pseudomonadales</taxon>
        <taxon>Pseudomonadaceae</taxon>
        <taxon>Stutzerimonas</taxon>
    </lineage>
</organism>
<evidence type="ECO:0000256" key="3">
    <source>
        <dbReference type="ARBA" id="ARBA00022519"/>
    </source>
</evidence>
<dbReference type="InterPro" id="IPR003691">
    <property type="entry name" value="FluC"/>
</dbReference>
<evidence type="ECO:0000256" key="11">
    <source>
        <dbReference type="ARBA" id="ARBA00035585"/>
    </source>
</evidence>
<comment type="catalytic activity">
    <reaction evidence="11">
        <text>fluoride(in) = fluoride(out)</text>
        <dbReference type="Rhea" id="RHEA:76159"/>
        <dbReference type="ChEBI" id="CHEBI:17051"/>
    </reaction>
    <physiologicalReaction direction="left-to-right" evidence="11">
        <dbReference type="Rhea" id="RHEA:76160"/>
    </physiologicalReaction>
</comment>
<dbReference type="RefSeq" id="WP_386361237.1">
    <property type="nucleotide sequence ID" value="NZ_JBHRXZ010000005.1"/>
</dbReference>
<comment type="activity regulation">
    <text evidence="12">Na(+) is not transported, but it plays an essential structural role and its presence is essential for fluoride channel function.</text>
</comment>
<keyword evidence="3" id="KW-0997">Cell inner membrane</keyword>
<evidence type="ECO:0000256" key="1">
    <source>
        <dbReference type="ARBA" id="ARBA00004651"/>
    </source>
</evidence>
<feature type="transmembrane region" description="Helical" evidence="12">
    <location>
        <begin position="69"/>
        <end position="89"/>
    </location>
</feature>
<dbReference type="PANTHER" id="PTHR28259:SF1">
    <property type="entry name" value="FLUORIDE EXPORT PROTEIN 1-RELATED"/>
    <property type="match status" value="1"/>
</dbReference>
<gene>
    <name evidence="12 13" type="primary">crcB</name>
    <name evidence="12" type="synonym">fluC</name>
    <name evidence="13" type="ORF">ACFOMF_03035</name>
</gene>
<evidence type="ECO:0000256" key="4">
    <source>
        <dbReference type="ARBA" id="ARBA00022692"/>
    </source>
</evidence>
<accession>A0ABV7T177</accession>
<evidence type="ECO:0000256" key="9">
    <source>
        <dbReference type="ARBA" id="ARBA00023303"/>
    </source>
</evidence>
<name>A0ABV7T177_9GAMM</name>
<keyword evidence="9 12" id="KW-0407">Ion channel</keyword>
<keyword evidence="14" id="KW-1185">Reference proteome</keyword>
<evidence type="ECO:0000256" key="12">
    <source>
        <dbReference type="HAMAP-Rule" id="MF_00454"/>
    </source>
</evidence>
<evidence type="ECO:0000256" key="10">
    <source>
        <dbReference type="ARBA" id="ARBA00035120"/>
    </source>
</evidence>
<feature type="transmembrane region" description="Helical" evidence="12">
    <location>
        <begin position="101"/>
        <end position="122"/>
    </location>
</feature>
<dbReference type="PANTHER" id="PTHR28259">
    <property type="entry name" value="FLUORIDE EXPORT PROTEIN 1-RELATED"/>
    <property type="match status" value="1"/>
</dbReference>
<dbReference type="EMBL" id="JBHRXZ010000005">
    <property type="protein sequence ID" value="MFC3606763.1"/>
    <property type="molecule type" value="Genomic_DNA"/>
</dbReference>
<comment type="caution">
    <text evidence="13">The sequence shown here is derived from an EMBL/GenBank/DDBJ whole genome shotgun (WGS) entry which is preliminary data.</text>
</comment>
<evidence type="ECO:0000256" key="2">
    <source>
        <dbReference type="ARBA" id="ARBA00022475"/>
    </source>
</evidence>
<proteinExistence type="inferred from homology"/>
<evidence type="ECO:0000313" key="13">
    <source>
        <dbReference type="EMBL" id="MFC3606763.1"/>
    </source>
</evidence>
<keyword evidence="5 12" id="KW-1133">Transmembrane helix</keyword>
<dbReference type="Pfam" id="PF02537">
    <property type="entry name" value="CRCB"/>
    <property type="match status" value="1"/>
</dbReference>